<dbReference type="InterPro" id="IPR024524">
    <property type="entry name" value="DUF3800"/>
</dbReference>
<dbReference type="Pfam" id="PF12686">
    <property type="entry name" value="DUF3800"/>
    <property type="match status" value="1"/>
</dbReference>
<gene>
    <name evidence="1" type="ORF">OU682_16580</name>
</gene>
<accession>A0ABT4J8J1</accession>
<protein>
    <submittedName>
        <fullName evidence="1">DUF3800 domain-containing protein</fullName>
    </submittedName>
</protein>
<sequence>MRVRPGIYVDDSGNPGTDSGSIHLSKTRKSWTAVIIPPSLARVCSQIMDIFLKGIKQDHCATELHFTDIFSGRGVWKKVDIEDRIKMFRLMASFVARMELPIVHVTTSQETLNDHSLFFKGIRLDSNQFWDISVPRFGFLRCCLEISEYAREMRAYGHPDFNDTLPMFADEGLAVAGSIIPLPNWGDVIYGPSVRFSRSQDVAGIQIADFAAFTISRTQWIVAQRRFGTPVSRSDEEFLRYGAELNVVNLPRVSVQKTHLSKEHLESILEQDRISKGLTSKPLKS</sequence>
<evidence type="ECO:0000313" key="2">
    <source>
        <dbReference type="Proteomes" id="UP001149822"/>
    </source>
</evidence>
<name>A0ABT4J8J1_9RHOB</name>
<comment type="caution">
    <text evidence="1">The sequence shown here is derived from an EMBL/GenBank/DDBJ whole genome shotgun (WGS) entry which is preliminary data.</text>
</comment>
<evidence type="ECO:0000313" key="1">
    <source>
        <dbReference type="EMBL" id="MCZ0963234.1"/>
    </source>
</evidence>
<proteinExistence type="predicted"/>
<dbReference type="EMBL" id="JAPTYD010000031">
    <property type="protein sequence ID" value="MCZ0963234.1"/>
    <property type="molecule type" value="Genomic_DNA"/>
</dbReference>
<keyword evidence="2" id="KW-1185">Reference proteome</keyword>
<dbReference type="Proteomes" id="UP001149822">
    <property type="component" value="Unassembled WGS sequence"/>
</dbReference>
<organism evidence="1 2">
    <name type="scientific">Paracoccus benzoatiresistens</name>
    <dbReference type="NCBI Taxonomy" id="2997341"/>
    <lineage>
        <taxon>Bacteria</taxon>
        <taxon>Pseudomonadati</taxon>
        <taxon>Pseudomonadota</taxon>
        <taxon>Alphaproteobacteria</taxon>
        <taxon>Rhodobacterales</taxon>
        <taxon>Paracoccaceae</taxon>
        <taxon>Paracoccus</taxon>
    </lineage>
</organism>
<reference evidence="1" key="1">
    <citation type="submission" date="2022-12" db="EMBL/GenBank/DDBJ databases">
        <title>Paracoccus sp. EF6 isolated from a lake water.</title>
        <authorList>
            <person name="Liu H."/>
        </authorList>
    </citation>
    <scope>NUCLEOTIDE SEQUENCE</scope>
    <source>
        <strain evidence="1">EF6</strain>
    </source>
</reference>